<keyword evidence="8 16" id="KW-0812">Transmembrane</keyword>
<dbReference type="CDD" id="cd00082">
    <property type="entry name" value="HisKA"/>
    <property type="match status" value="1"/>
</dbReference>
<dbReference type="EMBL" id="CP031395">
    <property type="protein sequence ID" value="QBK03954.1"/>
    <property type="molecule type" value="Genomic_DNA"/>
</dbReference>
<feature type="compositionally biased region" description="Polar residues" evidence="15">
    <location>
        <begin position="433"/>
        <end position="442"/>
    </location>
</feature>
<gene>
    <name evidence="19" type="ORF">DW355_03425</name>
</gene>
<dbReference type="SMART" id="SM00388">
    <property type="entry name" value="HisKA"/>
    <property type="match status" value="1"/>
</dbReference>
<dbReference type="InterPro" id="IPR036890">
    <property type="entry name" value="HATPase_C_sf"/>
</dbReference>
<evidence type="ECO:0000256" key="13">
    <source>
        <dbReference type="ARBA" id="ARBA00023012"/>
    </source>
</evidence>
<evidence type="ECO:0000256" key="7">
    <source>
        <dbReference type="ARBA" id="ARBA00022679"/>
    </source>
</evidence>
<evidence type="ECO:0000256" key="6">
    <source>
        <dbReference type="ARBA" id="ARBA00022553"/>
    </source>
</evidence>
<dbReference type="PANTHER" id="PTHR44936:SF5">
    <property type="entry name" value="SENSOR HISTIDINE KINASE ENVZ"/>
    <property type="match status" value="1"/>
</dbReference>
<dbReference type="PRINTS" id="PR00344">
    <property type="entry name" value="BCTRLSENSOR"/>
</dbReference>
<comment type="catalytic activity">
    <reaction evidence="1">
        <text>ATP + protein L-histidine = ADP + protein N-phospho-L-histidine.</text>
        <dbReference type="EC" id="2.7.13.3"/>
    </reaction>
</comment>
<evidence type="ECO:0000256" key="8">
    <source>
        <dbReference type="ARBA" id="ARBA00022692"/>
    </source>
</evidence>
<evidence type="ECO:0000256" key="1">
    <source>
        <dbReference type="ARBA" id="ARBA00000085"/>
    </source>
</evidence>
<keyword evidence="4" id="KW-1003">Cell membrane</keyword>
<dbReference type="InterPro" id="IPR003661">
    <property type="entry name" value="HisK_dim/P_dom"/>
</dbReference>
<evidence type="ECO:0000313" key="19">
    <source>
        <dbReference type="EMBL" id="QBK03954.1"/>
    </source>
</evidence>
<accession>A0A4P6UHZ7</accession>
<protein>
    <recommendedName>
        <fullName evidence="3">histidine kinase</fullName>
        <ecNumber evidence="3">2.7.13.3</ecNumber>
    </recommendedName>
</protein>
<dbReference type="EC" id="2.7.13.3" evidence="3"/>
<dbReference type="Gene3D" id="1.10.287.130">
    <property type="match status" value="1"/>
</dbReference>
<evidence type="ECO:0000256" key="3">
    <source>
        <dbReference type="ARBA" id="ARBA00012438"/>
    </source>
</evidence>
<evidence type="ECO:0000256" key="15">
    <source>
        <dbReference type="SAM" id="MobiDB-lite"/>
    </source>
</evidence>
<evidence type="ECO:0000256" key="9">
    <source>
        <dbReference type="ARBA" id="ARBA00022741"/>
    </source>
</evidence>
<dbReference type="Pfam" id="PF00512">
    <property type="entry name" value="HisKA"/>
    <property type="match status" value="1"/>
</dbReference>
<dbReference type="InterPro" id="IPR036097">
    <property type="entry name" value="HisK_dim/P_sf"/>
</dbReference>
<dbReference type="CDD" id="cd00075">
    <property type="entry name" value="HATPase"/>
    <property type="match status" value="1"/>
</dbReference>
<dbReference type="SUPFAM" id="SSF47384">
    <property type="entry name" value="Homodimeric domain of signal transducing histidine kinase"/>
    <property type="match status" value="1"/>
</dbReference>
<dbReference type="OrthoDB" id="9804645at2"/>
<evidence type="ECO:0000256" key="12">
    <source>
        <dbReference type="ARBA" id="ARBA00022989"/>
    </source>
</evidence>
<dbReference type="RefSeq" id="WP_131277962.1">
    <property type="nucleotide sequence ID" value="NZ_CP031395.1"/>
</dbReference>
<keyword evidence="9" id="KW-0547">Nucleotide-binding</keyword>
<dbReference type="Pfam" id="PF00672">
    <property type="entry name" value="HAMP"/>
    <property type="match status" value="1"/>
</dbReference>
<dbReference type="KEGG" id="hgr:DW355_03425"/>
<comment type="subcellular location">
    <subcellularLocation>
        <location evidence="2">Cell inner membrane</location>
        <topology evidence="2">Multi-pass membrane protein</topology>
    </subcellularLocation>
</comment>
<evidence type="ECO:0000256" key="14">
    <source>
        <dbReference type="ARBA" id="ARBA00023136"/>
    </source>
</evidence>
<evidence type="ECO:0000259" key="18">
    <source>
        <dbReference type="PROSITE" id="PS50885"/>
    </source>
</evidence>
<dbReference type="Gene3D" id="3.30.565.10">
    <property type="entry name" value="Histidine kinase-like ATPase, C-terminal domain"/>
    <property type="match status" value="1"/>
</dbReference>
<evidence type="ECO:0000256" key="11">
    <source>
        <dbReference type="ARBA" id="ARBA00022840"/>
    </source>
</evidence>
<keyword evidence="5" id="KW-0997">Cell inner membrane</keyword>
<evidence type="ECO:0000256" key="16">
    <source>
        <dbReference type="SAM" id="Phobius"/>
    </source>
</evidence>
<reference evidence="19 20" key="1">
    <citation type="submission" date="2018-07" db="EMBL/GenBank/DDBJ databases">
        <title>Exploring interactions and the metabolic potential of the ultra-small soil bacteria Hylemonella gracilis.</title>
        <authorList>
            <person name="Tyc O."/>
            <person name="Kulkarni P."/>
            <person name="Gawehns F."/>
            <person name="Hundscheid M."/>
            <person name="Zweers H."/>
            <person name="Garbeva P."/>
        </authorList>
    </citation>
    <scope>NUCLEOTIDE SEQUENCE [LARGE SCALE GENOMIC DNA]</scope>
    <source>
        <strain evidence="19 20">NS1</strain>
    </source>
</reference>
<proteinExistence type="predicted"/>
<dbReference type="CDD" id="cd06225">
    <property type="entry name" value="HAMP"/>
    <property type="match status" value="1"/>
</dbReference>
<keyword evidence="14 16" id="KW-0472">Membrane</keyword>
<dbReference type="InterPro" id="IPR004358">
    <property type="entry name" value="Sig_transdc_His_kin-like_C"/>
</dbReference>
<organism evidence="19 20">
    <name type="scientific">Hylemonella gracilis</name>
    <dbReference type="NCBI Taxonomy" id="80880"/>
    <lineage>
        <taxon>Bacteria</taxon>
        <taxon>Pseudomonadati</taxon>
        <taxon>Pseudomonadota</taxon>
        <taxon>Betaproteobacteria</taxon>
        <taxon>Burkholderiales</taxon>
        <taxon>Comamonadaceae</taxon>
        <taxon>Hylemonella</taxon>
    </lineage>
</organism>
<dbReference type="SMART" id="SM00387">
    <property type="entry name" value="HATPase_c"/>
    <property type="match status" value="1"/>
</dbReference>
<dbReference type="InterPro" id="IPR003660">
    <property type="entry name" value="HAMP_dom"/>
</dbReference>
<dbReference type="InterPro" id="IPR050980">
    <property type="entry name" value="2C_sensor_his_kinase"/>
</dbReference>
<evidence type="ECO:0000256" key="10">
    <source>
        <dbReference type="ARBA" id="ARBA00022777"/>
    </source>
</evidence>
<feature type="domain" description="Histidine kinase" evidence="17">
    <location>
        <begin position="235"/>
        <end position="434"/>
    </location>
</feature>
<dbReference type="PROSITE" id="PS50109">
    <property type="entry name" value="HIS_KIN"/>
    <property type="match status" value="1"/>
</dbReference>
<dbReference type="SMART" id="SM00304">
    <property type="entry name" value="HAMP"/>
    <property type="match status" value="1"/>
</dbReference>
<dbReference type="GO" id="GO:0005886">
    <property type="term" value="C:plasma membrane"/>
    <property type="evidence" value="ECO:0007669"/>
    <property type="project" value="UniProtKB-SubCell"/>
</dbReference>
<evidence type="ECO:0000259" key="17">
    <source>
        <dbReference type="PROSITE" id="PS50109"/>
    </source>
</evidence>
<feature type="transmembrane region" description="Helical" evidence="16">
    <location>
        <begin position="155"/>
        <end position="174"/>
    </location>
</feature>
<dbReference type="SUPFAM" id="SSF55874">
    <property type="entry name" value="ATPase domain of HSP90 chaperone/DNA topoisomerase II/histidine kinase"/>
    <property type="match status" value="1"/>
</dbReference>
<dbReference type="InterPro" id="IPR003594">
    <property type="entry name" value="HATPase_dom"/>
</dbReference>
<dbReference type="PROSITE" id="PS50885">
    <property type="entry name" value="HAMP"/>
    <property type="match status" value="1"/>
</dbReference>
<feature type="region of interest" description="Disordered" evidence="15">
    <location>
        <begin position="430"/>
        <end position="452"/>
    </location>
</feature>
<evidence type="ECO:0000256" key="4">
    <source>
        <dbReference type="ARBA" id="ARBA00022475"/>
    </source>
</evidence>
<sequence>MKLPRVMRSLSARVMLILVLATVFIQAVSFIAVLAVSARQGRAQMYAFMSADVSFVQRFLRSLPADQRATWLQSLDRGYYAFELIQGASSAPRCTHPHATELAESMRARAGSDLAIVALCAVPDQPFLSLPIDSGQTLLVHFSERPLSPPPLSTGFAYLAVLCLAVMLVAWFAVRQTTRPLLHLADAADALGRDLHAPPLAEDGPVEVSRAARAFNAMQRAIQRHVAERTEILAAISHDLKTPLTRLRLRAENHAPPEQRPRFVADIDAMSAMIQDGLDYAESASLREPRQRLNLGPLCEAMAEDMRDAGHDCRCQGQLEASVQAAPRALRRALQNLLDNAVRYGQRARIRLDEDDGQIVIGIEDDGPGIPPDQLERVFDPFLRLEMSRNRETGGSGLGLSIARNLLRAHGGDVRLRNLDGRGLRAEVRLPLATTQPHSTGDNTHDAPSGRP</sequence>
<keyword evidence="12 16" id="KW-1133">Transmembrane helix</keyword>
<name>A0A4P6UHZ7_9BURK</name>
<dbReference type="Pfam" id="PF02518">
    <property type="entry name" value="HATPase_c"/>
    <property type="match status" value="1"/>
</dbReference>
<dbReference type="InterPro" id="IPR005467">
    <property type="entry name" value="His_kinase_dom"/>
</dbReference>
<dbReference type="Proteomes" id="UP000292939">
    <property type="component" value="Chromosome"/>
</dbReference>
<dbReference type="GO" id="GO:0005524">
    <property type="term" value="F:ATP binding"/>
    <property type="evidence" value="ECO:0007669"/>
    <property type="project" value="UniProtKB-KW"/>
</dbReference>
<keyword evidence="7" id="KW-0808">Transferase</keyword>
<keyword evidence="11" id="KW-0067">ATP-binding</keyword>
<dbReference type="PANTHER" id="PTHR44936">
    <property type="entry name" value="SENSOR PROTEIN CREC"/>
    <property type="match status" value="1"/>
</dbReference>
<evidence type="ECO:0000313" key="20">
    <source>
        <dbReference type="Proteomes" id="UP000292939"/>
    </source>
</evidence>
<evidence type="ECO:0000256" key="2">
    <source>
        <dbReference type="ARBA" id="ARBA00004429"/>
    </source>
</evidence>
<dbReference type="GO" id="GO:0000155">
    <property type="term" value="F:phosphorelay sensor kinase activity"/>
    <property type="evidence" value="ECO:0007669"/>
    <property type="project" value="InterPro"/>
</dbReference>
<keyword evidence="13" id="KW-0902">Two-component regulatory system</keyword>
<dbReference type="AlphaFoldDB" id="A0A4P6UHZ7"/>
<evidence type="ECO:0000256" key="5">
    <source>
        <dbReference type="ARBA" id="ARBA00022519"/>
    </source>
</evidence>
<feature type="domain" description="HAMP" evidence="18">
    <location>
        <begin position="175"/>
        <end position="227"/>
    </location>
</feature>
<keyword evidence="10" id="KW-0418">Kinase</keyword>
<keyword evidence="6" id="KW-0597">Phosphoprotein</keyword>